<comment type="caution">
    <text evidence="7">The sequence shown here is derived from an EMBL/GenBank/DDBJ whole genome shotgun (WGS) entry which is preliminary data.</text>
</comment>
<feature type="domain" description="Thiamine pyrophosphate enzyme TPP-binding" evidence="5">
    <location>
        <begin position="381"/>
        <end position="520"/>
    </location>
</feature>
<dbReference type="Proteomes" id="UP001525379">
    <property type="component" value="Unassembled WGS sequence"/>
</dbReference>
<reference evidence="7 8" key="1">
    <citation type="submission" date="2022-04" db="EMBL/GenBank/DDBJ databases">
        <title>Human microbiome associated bacterial genomes.</title>
        <authorList>
            <person name="Sandstrom S."/>
            <person name="Salamzade R."/>
            <person name="Kalan L.R."/>
        </authorList>
    </citation>
    <scope>NUCLEOTIDE SEQUENCE [LARGE SCALE GENOMIC DNA]</scope>
    <source>
        <strain evidence="8">p3-SID1799</strain>
    </source>
</reference>
<dbReference type="PANTHER" id="PTHR18968">
    <property type="entry name" value="THIAMINE PYROPHOSPHATE ENZYMES"/>
    <property type="match status" value="1"/>
</dbReference>
<dbReference type="CDD" id="cd07035">
    <property type="entry name" value="TPP_PYR_POX_like"/>
    <property type="match status" value="1"/>
</dbReference>
<evidence type="ECO:0000259" key="5">
    <source>
        <dbReference type="Pfam" id="PF02775"/>
    </source>
</evidence>
<dbReference type="InterPro" id="IPR029035">
    <property type="entry name" value="DHS-like_NAD/FAD-binding_dom"/>
</dbReference>
<protein>
    <submittedName>
        <fullName evidence="7">Thiamine pyrophosphate-binding protein</fullName>
    </submittedName>
</protein>
<evidence type="ECO:0000256" key="3">
    <source>
        <dbReference type="RuleBase" id="RU362132"/>
    </source>
</evidence>
<feature type="domain" description="Thiamine pyrophosphate enzyme central" evidence="4">
    <location>
        <begin position="190"/>
        <end position="319"/>
    </location>
</feature>
<evidence type="ECO:0000256" key="2">
    <source>
        <dbReference type="ARBA" id="ARBA00023052"/>
    </source>
</evidence>
<keyword evidence="2 3" id="KW-0786">Thiamine pyrophosphate</keyword>
<dbReference type="Pfam" id="PF00205">
    <property type="entry name" value="TPP_enzyme_M"/>
    <property type="match status" value="1"/>
</dbReference>
<dbReference type="EMBL" id="JALXSQ010000033">
    <property type="protein sequence ID" value="MCT2043268.1"/>
    <property type="molecule type" value="Genomic_DNA"/>
</dbReference>
<evidence type="ECO:0000313" key="7">
    <source>
        <dbReference type="EMBL" id="MCT2043268.1"/>
    </source>
</evidence>
<name>A0ABT2HY74_9MICO</name>
<dbReference type="InterPro" id="IPR012001">
    <property type="entry name" value="Thiamin_PyroP_enz_TPP-bd_dom"/>
</dbReference>
<dbReference type="SUPFAM" id="SSF52518">
    <property type="entry name" value="Thiamin diphosphate-binding fold (THDP-binding)"/>
    <property type="match status" value="2"/>
</dbReference>
<dbReference type="Gene3D" id="3.40.50.1220">
    <property type="entry name" value="TPP-binding domain"/>
    <property type="match status" value="1"/>
</dbReference>
<proteinExistence type="inferred from homology"/>
<comment type="similarity">
    <text evidence="1 3">Belongs to the TPP enzyme family.</text>
</comment>
<sequence length="559" mass="58598">MLTALVAATVSARIAEVLAHYATEVFGLMGNGNAHLVDAVARSEMAYTAVRHEAATVASADAYFRVSRKLAVATTTYGAGYTNTMTALADARMNQSPLVLVVGDAPTTGHRPWDVDQAQMAAAVGVPTFTVDQSHAGATTLAALRHAVEQRTPVVLAIPYDLPAATAEAESLELPERIEPPTITPDAHAITKAATALREAKRPVILAGRGARHAIPELTRIADRLRAVTTTSAPARGSFGGRALDVGVCGGFASERAQGLLAQADVVLAVGASLNQFTMGFGNLFPAGTRIIQVNETATANHPQVSEVIQADSKLAAAALEATLDTVTPHRWQEFSDDEIAGAHFDREPGEALAADGRLDPRSLMAQLERALPENRLVVTDGGHFIGWPNTYLSLPSPDSIVMVGTAYQSIGLGFASAPGAAVAQPDRTLVVITGDGGGLMALADLDSTVRAAHRAIVVVMNDSAYNAEVTQYGTIGLNQDAMLIDEVNFAAFAEGVGAEGRIIRTLNDLAELGAWLAEHETGTLLLDCRISKSVVAPYQHEIMAKLRASLGISEAALE</sequence>
<dbReference type="SUPFAM" id="SSF52467">
    <property type="entry name" value="DHS-like NAD/FAD-binding domain"/>
    <property type="match status" value="1"/>
</dbReference>
<dbReference type="RefSeq" id="WP_066081190.1">
    <property type="nucleotide sequence ID" value="NZ_JALXSQ010000033.1"/>
</dbReference>
<dbReference type="InterPro" id="IPR012000">
    <property type="entry name" value="Thiamin_PyroP_enz_cen_dom"/>
</dbReference>
<dbReference type="Gene3D" id="3.40.50.970">
    <property type="match status" value="2"/>
</dbReference>
<accession>A0ABT2HY74</accession>
<organism evidence="7 8">
    <name type="scientific">Pseudoclavibacter albus</name>
    <dbReference type="NCBI Taxonomy" id="272241"/>
    <lineage>
        <taxon>Bacteria</taxon>
        <taxon>Bacillati</taxon>
        <taxon>Actinomycetota</taxon>
        <taxon>Actinomycetes</taxon>
        <taxon>Micrococcales</taxon>
        <taxon>Microbacteriaceae</taxon>
        <taxon>Pseudoclavibacter</taxon>
    </lineage>
</organism>
<evidence type="ECO:0000256" key="1">
    <source>
        <dbReference type="ARBA" id="ARBA00007812"/>
    </source>
</evidence>
<dbReference type="Pfam" id="PF02775">
    <property type="entry name" value="TPP_enzyme_C"/>
    <property type="match status" value="1"/>
</dbReference>
<dbReference type="Pfam" id="PF02776">
    <property type="entry name" value="TPP_enzyme_N"/>
    <property type="match status" value="1"/>
</dbReference>
<dbReference type="InterPro" id="IPR029061">
    <property type="entry name" value="THDP-binding"/>
</dbReference>
<keyword evidence="8" id="KW-1185">Reference proteome</keyword>
<feature type="domain" description="Thiamine pyrophosphate enzyme N-terminal TPP-binding" evidence="6">
    <location>
        <begin position="9"/>
        <end position="111"/>
    </location>
</feature>
<dbReference type="InterPro" id="IPR011766">
    <property type="entry name" value="TPP_enzyme_TPP-bd"/>
</dbReference>
<evidence type="ECO:0000259" key="6">
    <source>
        <dbReference type="Pfam" id="PF02776"/>
    </source>
</evidence>
<evidence type="ECO:0000259" key="4">
    <source>
        <dbReference type="Pfam" id="PF00205"/>
    </source>
</evidence>
<dbReference type="InterPro" id="IPR045229">
    <property type="entry name" value="TPP_enz"/>
</dbReference>
<dbReference type="PANTHER" id="PTHR18968:SF13">
    <property type="entry name" value="ACETOLACTATE SYNTHASE CATALYTIC SUBUNIT, MITOCHONDRIAL"/>
    <property type="match status" value="1"/>
</dbReference>
<evidence type="ECO:0000313" key="8">
    <source>
        <dbReference type="Proteomes" id="UP001525379"/>
    </source>
</evidence>
<gene>
    <name evidence="7" type="ORF">M3D15_07980</name>
</gene>
<dbReference type="CDD" id="cd00568">
    <property type="entry name" value="TPP_enzymes"/>
    <property type="match status" value="1"/>
</dbReference>